<comment type="similarity">
    <text evidence="1 7">Belongs to the acylphosphatase family.</text>
</comment>
<dbReference type="PROSITE" id="PS00151">
    <property type="entry name" value="ACYLPHOSPHATASE_2"/>
    <property type="match status" value="1"/>
</dbReference>
<dbReference type="InterPro" id="IPR036046">
    <property type="entry name" value="Acylphosphatase-like_dom_sf"/>
</dbReference>
<dbReference type="EC" id="3.6.1.7" evidence="2 5"/>
<evidence type="ECO:0000256" key="2">
    <source>
        <dbReference type="ARBA" id="ARBA00012150"/>
    </source>
</evidence>
<comment type="catalytic activity">
    <reaction evidence="4 5 6">
        <text>an acyl phosphate + H2O = a carboxylate + phosphate + H(+)</text>
        <dbReference type="Rhea" id="RHEA:14965"/>
        <dbReference type="ChEBI" id="CHEBI:15377"/>
        <dbReference type="ChEBI" id="CHEBI:15378"/>
        <dbReference type="ChEBI" id="CHEBI:29067"/>
        <dbReference type="ChEBI" id="CHEBI:43474"/>
        <dbReference type="ChEBI" id="CHEBI:59918"/>
        <dbReference type="EC" id="3.6.1.7"/>
    </reaction>
</comment>
<reference evidence="9 10" key="1">
    <citation type="submission" date="2016-03" db="EMBL/GenBank/DDBJ databases">
        <authorList>
            <person name="Ploux O."/>
        </authorList>
    </citation>
    <scope>NUCLEOTIDE SEQUENCE [LARGE SCALE GENOMIC DNA]</scope>
    <source>
        <strain evidence="9 10">R-45371</strain>
    </source>
</reference>
<gene>
    <name evidence="9" type="ORF">A1353_16840</name>
</gene>
<proteinExistence type="inferred from homology"/>
<evidence type="ECO:0000256" key="1">
    <source>
        <dbReference type="ARBA" id="ARBA00005614"/>
    </source>
</evidence>
<feature type="active site" evidence="5">
    <location>
        <position position="37"/>
    </location>
</feature>
<dbReference type="Gene3D" id="3.30.70.100">
    <property type="match status" value="1"/>
</dbReference>
<evidence type="ECO:0000259" key="8">
    <source>
        <dbReference type="PROSITE" id="PS51160"/>
    </source>
</evidence>
<comment type="caution">
    <text evidence="9">The sequence shown here is derived from an EMBL/GenBank/DDBJ whole genome shotgun (WGS) entry which is preliminary data.</text>
</comment>
<sequence>MSECLHIIVKGRVQGVYFRAYTQKQAVKLNVKGFVRNLADGSVEIVASGHPDELQKLVAWCHKGPILAKVSEVITTPHEMDEHFEMFEVR</sequence>
<evidence type="ECO:0000256" key="5">
    <source>
        <dbReference type="PROSITE-ProRule" id="PRU00520"/>
    </source>
</evidence>
<dbReference type="PANTHER" id="PTHR47268:SF4">
    <property type="entry name" value="ACYLPHOSPHATASE"/>
    <property type="match status" value="1"/>
</dbReference>
<evidence type="ECO:0000313" key="9">
    <source>
        <dbReference type="EMBL" id="OAI02455.1"/>
    </source>
</evidence>
<evidence type="ECO:0000256" key="6">
    <source>
        <dbReference type="RuleBase" id="RU000553"/>
    </source>
</evidence>
<dbReference type="SUPFAM" id="SSF54975">
    <property type="entry name" value="Acylphosphatase/BLUF domain-like"/>
    <property type="match status" value="1"/>
</dbReference>
<dbReference type="NCBIfam" id="NF011000">
    <property type="entry name" value="PRK14426.1"/>
    <property type="match status" value="1"/>
</dbReference>
<evidence type="ECO:0000256" key="3">
    <source>
        <dbReference type="ARBA" id="ARBA00015991"/>
    </source>
</evidence>
<dbReference type="AlphaFoldDB" id="A0A177MAR9"/>
<dbReference type="InterPro" id="IPR020456">
    <property type="entry name" value="Acylphosphatase"/>
</dbReference>
<evidence type="ECO:0000313" key="10">
    <source>
        <dbReference type="Proteomes" id="UP000077763"/>
    </source>
</evidence>
<evidence type="ECO:0000256" key="7">
    <source>
        <dbReference type="RuleBase" id="RU004168"/>
    </source>
</evidence>
<feature type="domain" description="Acylphosphatase-like" evidence="8">
    <location>
        <begin position="4"/>
        <end position="90"/>
    </location>
</feature>
<dbReference type="Pfam" id="PF00708">
    <property type="entry name" value="Acylphosphatase"/>
    <property type="match status" value="1"/>
</dbReference>
<organism evidence="9 10">
    <name type="scientific">Methylomonas methanica</name>
    <dbReference type="NCBI Taxonomy" id="421"/>
    <lineage>
        <taxon>Bacteria</taxon>
        <taxon>Pseudomonadati</taxon>
        <taxon>Pseudomonadota</taxon>
        <taxon>Gammaproteobacteria</taxon>
        <taxon>Methylococcales</taxon>
        <taxon>Methylococcaceae</taxon>
        <taxon>Methylomonas</taxon>
    </lineage>
</organism>
<accession>A0A177MAR9</accession>
<dbReference type="Proteomes" id="UP000077763">
    <property type="component" value="Unassembled WGS sequence"/>
</dbReference>
<dbReference type="PROSITE" id="PS00150">
    <property type="entry name" value="ACYLPHOSPHATASE_1"/>
    <property type="match status" value="1"/>
</dbReference>
<name>A0A177MAR9_METMH</name>
<dbReference type="RefSeq" id="WP_064037282.1">
    <property type="nucleotide sequence ID" value="NZ_LUUH01000062.1"/>
</dbReference>
<dbReference type="InterPro" id="IPR017968">
    <property type="entry name" value="Acylphosphatase_CS"/>
</dbReference>
<keyword evidence="5 6" id="KW-0378">Hydrolase</keyword>
<dbReference type="PROSITE" id="PS51160">
    <property type="entry name" value="ACYLPHOSPHATASE_3"/>
    <property type="match status" value="1"/>
</dbReference>
<dbReference type="GO" id="GO:0003998">
    <property type="term" value="F:acylphosphatase activity"/>
    <property type="evidence" value="ECO:0007669"/>
    <property type="project" value="UniProtKB-EC"/>
</dbReference>
<protein>
    <recommendedName>
        <fullName evidence="3 5">Acylphosphatase</fullName>
        <ecNumber evidence="2 5">3.6.1.7</ecNumber>
    </recommendedName>
</protein>
<feature type="active site" evidence="5">
    <location>
        <position position="19"/>
    </location>
</feature>
<evidence type="ECO:0000256" key="4">
    <source>
        <dbReference type="ARBA" id="ARBA00047645"/>
    </source>
</evidence>
<dbReference type="PANTHER" id="PTHR47268">
    <property type="entry name" value="ACYLPHOSPHATASE"/>
    <property type="match status" value="1"/>
</dbReference>
<dbReference type="InterPro" id="IPR001792">
    <property type="entry name" value="Acylphosphatase-like_dom"/>
</dbReference>
<dbReference type="EMBL" id="LUUH01000062">
    <property type="protein sequence ID" value="OAI02455.1"/>
    <property type="molecule type" value="Genomic_DNA"/>
</dbReference>